<evidence type="ECO:0000313" key="3">
    <source>
        <dbReference type="Proteomes" id="UP000219167"/>
    </source>
</evidence>
<keyword evidence="3" id="KW-1185">Reference proteome</keyword>
<gene>
    <name evidence="2" type="ORF">SAMN05892877_1075</name>
</gene>
<evidence type="ECO:0000256" key="1">
    <source>
        <dbReference type="SAM" id="Phobius"/>
    </source>
</evidence>
<feature type="transmembrane region" description="Helical" evidence="1">
    <location>
        <begin position="34"/>
        <end position="53"/>
    </location>
</feature>
<evidence type="ECO:0000313" key="2">
    <source>
        <dbReference type="EMBL" id="SOC40104.1"/>
    </source>
</evidence>
<dbReference type="AlphaFoldDB" id="A0A285UDT9"/>
<dbReference type="OrthoDB" id="9949966at2"/>
<keyword evidence="1" id="KW-0472">Membrane</keyword>
<reference evidence="2 3" key="1">
    <citation type="submission" date="2017-08" db="EMBL/GenBank/DDBJ databases">
        <authorList>
            <person name="de Groot N.N."/>
        </authorList>
    </citation>
    <scope>NUCLEOTIDE SEQUENCE [LARGE SCALE GENOMIC DNA]</scope>
    <source>
        <strain evidence="2 3">JC85</strain>
    </source>
</reference>
<proteinExistence type="predicted"/>
<keyword evidence="1" id="KW-0812">Transmembrane</keyword>
<dbReference type="EMBL" id="OBQD01000007">
    <property type="protein sequence ID" value="SOC40104.1"/>
    <property type="molecule type" value="Genomic_DNA"/>
</dbReference>
<keyword evidence="1" id="KW-1133">Transmembrane helix</keyword>
<organism evidence="2 3">
    <name type="scientific">Rhizobium subbaraonis</name>
    <dbReference type="NCBI Taxonomy" id="908946"/>
    <lineage>
        <taxon>Bacteria</taxon>
        <taxon>Pseudomonadati</taxon>
        <taxon>Pseudomonadota</taxon>
        <taxon>Alphaproteobacteria</taxon>
        <taxon>Hyphomicrobiales</taxon>
        <taxon>Rhizobiaceae</taxon>
        <taxon>Rhizobium/Agrobacterium group</taxon>
        <taxon>Rhizobium</taxon>
    </lineage>
</organism>
<name>A0A285UDT9_9HYPH</name>
<sequence length="61" mass="6447">MTRNQQGFLAAIALILFGIVMGVIHFLISGVSEQFGAGVVVGLLIGFGLLFLASRQARETP</sequence>
<accession>A0A285UDT9</accession>
<feature type="transmembrane region" description="Helical" evidence="1">
    <location>
        <begin position="7"/>
        <end position="28"/>
    </location>
</feature>
<protein>
    <submittedName>
        <fullName evidence="2">Uncharacterized protein</fullName>
    </submittedName>
</protein>
<dbReference type="RefSeq" id="WP_097139451.1">
    <property type="nucleotide sequence ID" value="NZ_OBQD01000007.1"/>
</dbReference>
<dbReference type="Proteomes" id="UP000219167">
    <property type="component" value="Unassembled WGS sequence"/>
</dbReference>